<dbReference type="EMBL" id="LSMT01000047">
    <property type="protein sequence ID" value="PFX30621.1"/>
    <property type="molecule type" value="Genomic_DNA"/>
</dbReference>
<organism evidence="1 2">
    <name type="scientific">Stylophora pistillata</name>
    <name type="common">Smooth cauliflower coral</name>
    <dbReference type="NCBI Taxonomy" id="50429"/>
    <lineage>
        <taxon>Eukaryota</taxon>
        <taxon>Metazoa</taxon>
        <taxon>Cnidaria</taxon>
        <taxon>Anthozoa</taxon>
        <taxon>Hexacorallia</taxon>
        <taxon>Scleractinia</taxon>
        <taxon>Astrocoeniina</taxon>
        <taxon>Pocilloporidae</taxon>
        <taxon>Stylophora</taxon>
    </lineage>
</organism>
<proteinExistence type="predicted"/>
<evidence type="ECO:0000313" key="2">
    <source>
        <dbReference type="Proteomes" id="UP000225706"/>
    </source>
</evidence>
<reference evidence="2" key="1">
    <citation type="journal article" date="2017" name="bioRxiv">
        <title>Comparative analysis of the genomes of Stylophora pistillata and Acropora digitifera provides evidence for extensive differences between species of corals.</title>
        <authorList>
            <person name="Voolstra C.R."/>
            <person name="Li Y."/>
            <person name="Liew Y.J."/>
            <person name="Baumgarten S."/>
            <person name="Zoccola D."/>
            <person name="Flot J.-F."/>
            <person name="Tambutte S."/>
            <person name="Allemand D."/>
            <person name="Aranda M."/>
        </authorList>
    </citation>
    <scope>NUCLEOTIDE SEQUENCE [LARGE SCALE GENOMIC DNA]</scope>
</reference>
<gene>
    <name evidence="1" type="ORF">AWC38_SpisGene4519</name>
</gene>
<comment type="caution">
    <text evidence="1">The sequence shown here is derived from an EMBL/GenBank/DDBJ whole genome shotgun (WGS) entry which is preliminary data.</text>
</comment>
<dbReference type="Proteomes" id="UP000225706">
    <property type="component" value="Unassembled WGS sequence"/>
</dbReference>
<dbReference type="AlphaFoldDB" id="A0A2B4SL52"/>
<keyword evidence="2" id="KW-1185">Reference proteome</keyword>
<name>A0A2B4SL52_STYPI</name>
<accession>A0A2B4SL52</accession>
<sequence length="237" mass="26700">MHAASGSFRDSPNTGFVWEYWRVLSWRLAVCEEIIGKKASYLVQFAKDFCIIVFTVLLTECILIIKYYRLSHDMVTYDVNHITGGDVDNQKLLLLLSSVLPYYKTLKLYRSYHGLESVDGDISYNGEVPCWVGVQFGNEFDFGPGWKRDSATACANYCGPKTPYSVDMNGLHQGKHHGISESNYARLSNSYPGWKCCTKEMLSEPIVGIIDRMDGCDVSCGMLLFKRLSVVPDVIGK</sequence>
<protein>
    <submittedName>
        <fullName evidence="1">Uncharacterized protein</fullName>
    </submittedName>
</protein>
<evidence type="ECO:0000313" key="1">
    <source>
        <dbReference type="EMBL" id="PFX30621.1"/>
    </source>
</evidence>